<name>A0A7V8FEQ1_STEMA</name>
<dbReference type="Proteomes" id="UP000487117">
    <property type="component" value="Unassembled WGS sequence"/>
</dbReference>
<reference evidence="2" key="1">
    <citation type="journal article" date="2020" name="MBio">
        <title>Horizontal gene transfer to a defensive symbiont with a reduced genome amongst a multipartite beetle microbiome.</title>
        <authorList>
            <person name="Waterworth S.C."/>
            <person name="Florez L.V."/>
            <person name="Rees E.R."/>
            <person name="Hertweck C."/>
            <person name="Kaltenpoth M."/>
            <person name="Kwan J.C."/>
        </authorList>
    </citation>
    <scope>NUCLEOTIDE SEQUENCE [LARGE SCALE GENOMIC DNA]</scope>
</reference>
<organism evidence="1 2">
    <name type="scientific">Stenotrophomonas maltophilia</name>
    <name type="common">Pseudomonas maltophilia</name>
    <name type="synonym">Xanthomonas maltophilia</name>
    <dbReference type="NCBI Taxonomy" id="40324"/>
    <lineage>
        <taxon>Bacteria</taxon>
        <taxon>Pseudomonadati</taxon>
        <taxon>Pseudomonadota</taxon>
        <taxon>Gammaproteobacteria</taxon>
        <taxon>Lysobacterales</taxon>
        <taxon>Lysobacteraceae</taxon>
        <taxon>Stenotrophomonas</taxon>
        <taxon>Stenotrophomonas maltophilia group</taxon>
    </lineage>
</organism>
<sequence>MTAWQDSLRQVQGRIGPGAAHFLRWWRQSLLAWVPARWQWALGWSQARLLLQRHDGQLQLWREDGQQREPVATLPWPLSPAELERVLDPRLHALPRVWLLQPGQVLQRRLRLPAAAAERLRDVVGFEIDR</sequence>
<proteinExistence type="predicted"/>
<accession>A0A7V8FEQ1</accession>
<gene>
    <name evidence="1" type="ORF">GAK31_03065</name>
</gene>
<evidence type="ECO:0000313" key="2">
    <source>
        <dbReference type="Proteomes" id="UP000487117"/>
    </source>
</evidence>
<comment type="caution">
    <text evidence="1">The sequence shown here is derived from an EMBL/GenBank/DDBJ whole genome shotgun (WGS) entry which is preliminary data.</text>
</comment>
<evidence type="ECO:0000313" key="1">
    <source>
        <dbReference type="EMBL" id="KAF1014042.1"/>
    </source>
</evidence>
<protein>
    <recommendedName>
        <fullName evidence="3">General secretion pathway protein GspL</fullName>
    </recommendedName>
</protein>
<dbReference type="EMBL" id="WNDS01000004">
    <property type="protein sequence ID" value="KAF1014042.1"/>
    <property type="molecule type" value="Genomic_DNA"/>
</dbReference>
<dbReference type="AlphaFoldDB" id="A0A7V8FEQ1"/>
<evidence type="ECO:0008006" key="3">
    <source>
        <dbReference type="Google" id="ProtNLM"/>
    </source>
</evidence>